<accession>A0A147BEQ3</accession>
<dbReference type="InterPro" id="IPR004244">
    <property type="entry name" value="Transposase_22"/>
</dbReference>
<reference evidence="3" key="1">
    <citation type="journal article" date="2018" name="PLoS Negl. Trop. Dis.">
        <title>Sialome diversity of ticks revealed by RNAseq of single tick salivary glands.</title>
        <authorList>
            <person name="Perner J."/>
            <person name="Kropackova S."/>
            <person name="Kopacek P."/>
            <person name="Ribeiro J.M."/>
        </authorList>
    </citation>
    <scope>NUCLEOTIDE SEQUENCE</scope>
    <source>
        <strain evidence="3">Siblings of single egg batch collected in Ceske Budejovice</strain>
        <tissue evidence="3">Salivary glands</tissue>
    </source>
</reference>
<protein>
    <submittedName>
        <fullName evidence="3">Putative tick transposon</fullName>
    </submittedName>
</protein>
<keyword evidence="2" id="KW-0732">Signal</keyword>
<name>A0A147BEQ3_IXORI</name>
<dbReference type="Gene3D" id="3.30.70.1820">
    <property type="entry name" value="L1 transposable element, RRM domain"/>
    <property type="match status" value="1"/>
</dbReference>
<keyword evidence="1" id="KW-0175">Coiled coil</keyword>
<dbReference type="PANTHER" id="PTHR11505">
    <property type="entry name" value="L1 TRANSPOSABLE ELEMENT-RELATED"/>
    <property type="match status" value="1"/>
</dbReference>
<organism evidence="3">
    <name type="scientific">Ixodes ricinus</name>
    <name type="common">Common tick</name>
    <name type="synonym">Acarus ricinus</name>
    <dbReference type="NCBI Taxonomy" id="34613"/>
    <lineage>
        <taxon>Eukaryota</taxon>
        <taxon>Metazoa</taxon>
        <taxon>Ecdysozoa</taxon>
        <taxon>Arthropoda</taxon>
        <taxon>Chelicerata</taxon>
        <taxon>Arachnida</taxon>
        <taxon>Acari</taxon>
        <taxon>Parasitiformes</taxon>
        <taxon>Ixodida</taxon>
        <taxon>Ixodoidea</taxon>
        <taxon>Ixodidae</taxon>
        <taxon>Ixodinae</taxon>
        <taxon>Ixodes</taxon>
    </lineage>
</organism>
<proteinExistence type="predicted"/>
<feature type="signal peptide" evidence="2">
    <location>
        <begin position="1"/>
        <end position="22"/>
    </location>
</feature>
<dbReference type="AlphaFoldDB" id="A0A147BEQ3"/>
<dbReference type="EMBL" id="GEGO01006140">
    <property type="protein sequence ID" value="JAR89264.1"/>
    <property type="molecule type" value="Transcribed_RNA"/>
</dbReference>
<feature type="chain" id="PRO_5007542101" evidence="2">
    <location>
        <begin position="23"/>
        <end position="410"/>
    </location>
</feature>
<feature type="coiled-coil region" evidence="1">
    <location>
        <begin position="298"/>
        <end position="342"/>
    </location>
</feature>
<evidence type="ECO:0000313" key="3">
    <source>
        <dbReference type="EMBL" id="JAR89264.1"/>
    </source>
</evidence>
<sequence>MTVANHFVFIAQVLLLVPPHWACDAVKSGTAAIHRAECIVTADNEEAATGTDRNFLRWTFNENLEFSRFTSPPTSATSVPALPSIKDHPRSSLPCGHGGIAKMTVANHFVFIAQVLLLLPPHWACDAVKSCPAAIHQAECIATADNEKAATGTDRNFLRWTFNENLEFSRFTSPPTSATSAPALPSIKDHPRSSLPCGHGGIAKMTVANHFVFIAQVGKRYPFCYRSNNLCLFLLPCPRTCFALLCGMRARFADLLMLCGDIETNPGPDTAAVMEMLTNISVDIKEIKLSQAVTTSRLEKIESRLEGLEGLRSVVNKNCDKTNRLEATITSLSNKIYDLENRSRRNNLIIFGLSELPNEESSTLEDKVTKEILGGKLNVNINGIDRIHRLGKPAHGKTRPVIFRLVNFKD</sequence>
<evidence type="ECO:0000256" key="1">
    <source>
        <dbReference type="SAM" id="Coils"/>
    </source>
</evidence>
<evidence type="ECO:0000256" key="2">
    <source>
        <dbReference type="SAM" id="SignalP"/>
    </source>
</evidence>